<evidence type="ECO:0000313" key="6">
    <source>
        <dbReference type="Proteomes" id="UP001442364"/>
    </source>
</evidence>
<feature type="domain" description="4Fe-4S ferredoxin-type" evidence="4">
    <location>
        <begin position="125"/>
        <end position="155"/>
    </location>
</feature>
<proteinExistence type="predicted"/>
<dbReference type="PROSITE" id="PS00198">
    <property type="entry name" value="4FE4S_FER_1"/>
    <property type="match status" value="2"/>
</dbReference>
<dbReference type="EMBL" id="JBBMER010000002">
    <property type="protein sequence ID" value="MEQ2379050.1"/>
    <property type="molecule type" value="Genomic_DNA"/>
</dbReference>
<accession>A0ABV1BTH7</accession>
<name>A0ABV1BTH7_9FIRM</name>
<comment type="caution">
    <text evidence="5">The sequence shown here is derived from an EMBL/GenBank/DDBJ whole genome shotgun (WGS) entry which is preliminary data.</text>
</comment>
<dbReference type="InterPro" id="IPR050340">
    <property type="entry name" value="Cytosolic_Fe-S_CAF"/>
</dbReference>
<dbReference type="Proteomes" id="UP001442364">
    <property type="component" value="Unassembled WGS sequence"/>
</dbReference>
<dbReference type="NCBIfam" id="TIGR04105">
    <property type="entry name" value="FeFe_hydrog_B1"/>
    <property type="match status" value="1"/>
</dbReference>
<dbReference type="CDD" id="cd10549">
    <property type="entry name" value="MtMvhB_like"/>
    <property type="match status" value="1"/>
</dbReference>
<dbReference type="InterPro" id="IPR017896">
    <property type="entry name" value="4Fe4S_Fe-S-bd"/>
</dbReference>
<reference evidence="5 6" key="1">
    <citation type="submission" date="2024-03" db="EMBL/GenBank/DDBJ databases">
        <title>Human intestinal bacterial collection.</title>
        <authorList>
            <person name="Pauvert C."/>
            <person name="Hitch T.C.A."/>
            <person name="Clavel T."/>
        </authorList>
    </citation>
    <scope>NUCLEOTIDE SEQUENCE [LARGE SCALE GENOMIC DNA]</scope>
    <source>
        <strain evidence="5 6">CLA-AA-H255</strain>
    </source>
</reference>
<dbReference type="Gene3D" id="3.40.950.10">
    <property type="entry name" value="Fe-only Hydrogenase (Larger Subunit), Chain L, domain 3"/>
    <property type="match status" value="1"/>
</dbReference>
<keyword evidence="2" id="KW-0408">Iron</keyword>
<dbReference type="PANTHER" id="PTHR11615">
    <property type="entry name" value="NITRATE, FORMATE, IRON DEHYDROGENASE"/>
    <property type="match status" value="1"/>
</dbReference>
<evidence type="ECO:0000259" key="4">
    <source>
        <dbReference type="PROSITE" id="PS51379"/>
    </source>
</evidence>
<dbReference type="Pfam" id="PF00037">
    <property type="entry name" value="Fer4"/>
    <property type="match status" value="1"/>
</dbReference>
<evidence type="ECO:0000313" key="5">
    <source>
        <dbReference type="EMBL" id="MEQ2379050.1"/>
    </source>
</evidence>
<protein>
    <submittedName>
        <fullName evidence="5">4Fe-4S dicluster domain-containing protein</fullName>
    </submittedName>
</protein>
<evidence type="ECO:0000256" key="1">
    <source>
        <dbReference type="ARBA" id="ARBA00022723"/>
    </source>
</evidence>
<dbReference type="SUPFAM" id="SSF53920">
    <property type="entry name" value="Fe-only hydrogenase"/>
    <property type="match status" value="1"/>
</dbReference>
<dbReference type="InterPro" id="IPR004108">
    <property type="entry name" value="Fe_hydrogenase_lsu_C"/>
</dbReference>
<dbReference type="SUPFAM" id="SSF54862">
    <property type="entry name" value="4Fe-4S ferredoxins"/>
    <property type="match status" value="1"/>
</dbReference>
<keyword evidence="3" id="KW-0411">Iron-sulfur</keyword>
<dbReference type="InterPro" id="IPR017900">
    <property type="entry name" value="4Fe4S_Fe_S_CS"/>
</dbReference>
<evidence type="ECO:0000256" key="3">
    <source>
        <dbReference type="ARBA" id="ARBA00023014"/>
    </source>
</evidence>
<evidence type="ECO:0000256" key="2">
    <source>
        <dbReference type="ARBA" id="ARBA00023004"/>
    </source>
</evidence>
<dbReference type="PROSITE" id="PS51379">
    <property type="entry name" value="4FE4S_FER_2"/>
    <property type="match status" value="2"/>
</dbReference>
<dbReference type="RefSeq" id="WP_055174073.1">
    <property type="nucleotide sequence ID" value="NZ_DAWDAH010000001.1"/>
</dbReference>
<keyword evidence="1" id="KW-0479">Metal-binding</keyword>
<dbReference type="InterPro" id="IPR027631">
    <property type="entry name" value="Mono_FeFe_hydrog"/>
</dbReference>
<gene>
    <name evidence="5" type="ORF">WMO14_04005</name>
</gene>
<dbReference type="Pfam" id="PF02906">
    <property type="entry name" value="Fe_hyd_lg_C"/>
    <property type="match status" value="1"/>
</dbReference>
<dbReference type="Gene3D" id="3.30.70.20">
    <property type="match status" value="2"/>
</dbReference>
<keyword evidence="6" id="KW-1185">Reference proteome</keyword>
<dbReference type="InterPro" id="IPR009016">
    <property type="entry name" value="Fe_hydrogenase"/>
</dbReference>
<sequence>MLSNDANILKIKHEILYQVAKLAYAGQLEEKKEELPYELLPGPQAKYRCCVYKEREVVRQRIRLAEGKCPSETPKTGKDNVVQVIEAACADCPLSHYIVTDNCRKCMAKACQQACKFGAVSMGRDRAYIDPDKCKECGQCAKACPYNAIADLIRPCKKICPVGAITMDENGICEIDDSKCIKCGHCIHACPFGAIGSKTDIVDVIKAITSGKKVVAMVAPAIEGSFGADITMDSIRTACKKVGFSDMVEVALGGDMTAGAEAKEWLEANKEGKKMTTSCCPAFVNMIKKHYPELTDNISTTVSPMCAVSRMLKSKDKDTVTVFIGPCIAKKDERRNKDLEGNADYVLTVGEYRAMLRAKDVKIEAEANSSQQASVYGKRFGNGGGVAAAVVECMKELGEDPSKFTIEKCSGGAECKKALTLLKMDRLQADFVEGMACEGGCVGGPSHHRSSKNEMLVAKDRDKLLSEADDRKIYDNLKSYDMEAFSMHAE</sequence>
<organism evidence="5 6">
    <name type="scientific">[Lactobacillus] rogosae</name>
    <dbReference type="NCBI Taxonomy" id="706562"/>
    <lineage>
        <taxon>Bacteria</taxon>
        <taxon>Bacillati</taxon>
        <taxon>Bacillota</taxon>
        <taxon>Clostridia</taxon>
        <taxon>Lachnospirales</taxon>
        <taxon>Lachnospiraceae</taxon>
        <taxon>Lachnospira</taxon>
    </lineage>
</organism>
<feature type="domain" description="4Fe-4S ferredoxin-type" evidence="4">
    <location>
        <begin position="171"/>
        <end position="200"/>
    </location>
</feature>
<dbReference type="Pfam" id="PF12838">
    <property type="entry name" value="Fer4_7"/>
    <property type="match status" value="1"/>
</dbReference>